<dbReference type="EMBL" id="JBJUIK010000004">
    <property type="protein sequence ID" value="KAL3531092.1"/>
    <property type="molecule type" value="Genomic_DNA"/>
</dbReference>
<evidence type="ECO:0000256" key="2">
    <source>
        <dbReference type="SAM" id="SignalP"/>
    </source>
</evidence>
<feature type="compositionally biased region" description="Basic and acidic residues" evidence="1">
    <location>
        <begin position="154"/>
        <end position="174"/>
    </location>
</feature>
<accession>A0ABD3AIV3</accession>
<sequence>MAKLILSTFLILLALVFVAVLASAEGDILSKGAYNQEEFSNDGYIQNEYFGNGIEFTPEEGLKPNPQGALEPSPGHEQGIEPTPELGLKPEPRGDLEPSPGPEQGIEPTPEEGLKPDPRRDLEPSPGPEQGIESTLESVFKPDPQGISSLALDWNKELNQLRKDTKPRPEKKDAYQNNAI</sequence>
<feature type="compositionally biased region" description="Basic and acidic residues" evidence="1">
    <location>
        <begin position="112"/>
        <end position="123"/>
    </location>
</feature>
<protein>
    <submittedName>
        <fullName evidence="3">Uncharacterized protein</fullName>
    </submittedName>
</protein>
<evidence type="ECO:0000313" key="3">
    <source>
        <dbReference type="EMBL" id="KAL3531092.1"/>
    </source>
</evidence>
<name>A0ABD3AIV3_9GENT</name>
<keyword evidence="4" id="KW-1185">Reference proteome</keyword>
<comment type="caution">
    <text evidence="3">The sequence shown here is derived from an EMBL/GenBank/DDBJ whole genome shotgun (WGS) entry which is preliminary data.</text>
</comment>
<dbReference type="AlphaFoldDB" id="A0ABD3AIV3"/>
<organism evidence="3 4">
    <name type="scientific">Cinchona calisaya</name>
    <dbReference type="NCBI Taxonomy" id="153742"/>
    <lineage>
        <taxon>Eukaryota</taxon>
        <taxon>Viridiplantae</taxon>
        <taxon>Streptophyta</taxon>
        <taxon>Embryophyta</taxon>
        <taxon>Tracheophyta</taxon>
        <taxon>Spermatophyta</taxon>
        <taxon>Magnoliopsida</taxon>
        <taxon>eudicotyledons</taxon>
        <taxon>Gunneridae</taxon>
        <taxon>Pentapetalae</taxon>
        <taxon>asterids</taxon>
        <taxon>lamiids</taxon>
        <taxon>Gentianales</taxon>
        <taxon>Rubiaceae</taxon>
        <taxon>Cinchonoideae</taxon>
        <taxon>Cinchoneae</taxon>
        <taxon>Cinchona</taxon>
    </lineage>
</organism>
<proteinExistence type="predicted"/>
<gene>
    <name evidence="3" type="ORF">ACH5RR_010414</name>
</gene>
<feature type="signal peptide" evidence="2">
    <location>
        <begin position="1"/>
        <end position="24"/>
    </location>
</feature>
<dbReference type="Proteomes" id="UP001630127">
    <property type="component" value="Unassembled WGS sequence"/>
</dbReference>
<evidence type="ECO:0000313" key="4">
    <source>
        <dbReference type="Proteomes" id="UP001630127"/>
    </source>
</evidence>
<keyword evidence="2" id="KW-0732">Signal</keyword>
<feature type="chain" id="PRO_5044890173" evidence="2">
    <location>
        <begin position="25"/>
        <end position="180"/>
    </location>
</feature>
<reference evidence="3 4" key="1">
    <citation type="submission" date="2024-11" db="EMBL/GenBank/DDBJ databases">
        <title>A near-complete genome assembly of Cinchona calisaya.</title>
        <authorList>
            <person name="Lian D.C."/>
            <person name="Zhao X.W."/>
            <person name="Wei L."/>
        </authorList>
    </citation>
    <scope>NUCLEOTIDE SEQUENCE [LARGE SCALE GENOMIC DNA]</scope>
    <source>
        <tissue evidence="3">Nenye</tissue>
    </source>
</reference>
<evidence type="ECO:0000256" key="1">
    <source>
        <dbReference type="SAM" id="MobiDB-lite"/>
    </source>
</evidence>
<feature type="region of interest" description="Disordered" evidence="1">
    <location>
        <begin position="55"/>
        <end position="180"/>
    </location>
</feature>